<organism evidence="1">
    <name type="scientific">marine metagenome</name>
    <dbReference type="NCBI Taxonomy" id="408172"/>
    <lineage>
        <taxon>unclassified sequences</taxon>
        <taxon>metagenomes</taxon>
        <taxon>ecological metagenomes</taxon>
    </lineage>
</organism>
<dbReference type="EMBL" id="UINC01007153">
    <property type="protein sequence ID" value="SVA31705.1"/>
    <property type="molecule type" value="Genomic_DNA"/>
</dbReference>
<proteinExistence type="predicted"/>
<reference evidence="1" key="1">
    <citation type="submission" date="2018-05" db="EMBL/GenBank/DDBJ databases">
        <authorList>
            <person name="Lanie J.A."/>
            <person name="Ng W.-L."/>
            <person name="Kazmierczak K.M."/>
            <person name="Andrzejewski T.M."/>
            <person name="Davidsen T.M."/>
            <person name="Wayne K.J."/>
            <person name="Tettelin H."/>
            <person name="Glass J.I."/>
            <person name="Rusch D."/>
            <person name="Podicherti R."/>
            <person name="Tsui H.-C.T."/>
            <person name="Winkler M.E."/>
        </authorList>
    </citation>
    <scope>NUCLEOTIDE SEQUENCE</scope>
</reference>
<sequence>MSADEFMKGSNLVQKRRMTKARLTLFSYKAKHEKTLPYYDRFPLSMIIGKDVDGFIGLNFHYLPYQYRARLLDAVAFGNVINWNTLKRNKVTRPCIKKYLTSHVQGANGMVIEGIEQLKFAIFLPIERFNTRKEKVWEDSKRII</sequence>
<evidence type="ECO:0000313" key="1">
    <source>
        <dbReference type="EMBL" id="SVA31705.1"/>
    </source>
</evidence>
<gene>
    <name evidence="1" type="ORF">METZ01_LOCUS84559</name>
</gene>
<name>A0A381UU62_9ZZZZ</name>
<protein>
    <submittedName>
        <fullName evidence="1">Uncharacterized protein</fullName>
    </submittedName>
</protein>
<accession>A0A381UU62</accession>
<dbReference type="AlphaFoldDB" id="A0A381UU62"/>